<keyword evidence="2" id="KW-1185">Reference proteome</keyword>
<dbReference type="EMBL" id="BGZK01002062">
    <property type="protein sequence ID" value="GBP90154.1"/>
    <property type="molecule type" value="Genomic_DNA"/>
</dbReference>
<evidence type="ECO:0000313" key="1">
    <source>
        <dbReference type="EMBL" id="GBP90154.1"/>
    </source>
</evidence>
<dbReference type="AlphaFoldDB" id="A0A4C1ZSL4"/>
<protein>
    <submittedName>
        <fullName evidence="1">Uncharacterized protein</fullName>
    </submittedName>
</protein>
<dbReference type="Proteomes" id="UP000299102">
    <property type="component" value="Unassembled WGS sequence"/>
</dbReference>
<name>A0A4C1ZSL4_EUMVA</name>
<gene>
    <name evidence="1" type="ORF">EVAR_65405_1</name>
</gene>
<reference evidence="1 2" key="1">
    <citation type="journal article" date="2019" name="Commun. Biol.">
        <title>The bagworm genome reveals a unique fibroin gene that provides high tensile strength.</title>
        <authorList>
            <person name="Kono N."/>
            <person name="Nakamura H."/>
            <person name="Ohtoshi R."/>
            <person name="Tomita M."/>
            <person name="Numata K."/>
            <person name="Arakawa K."/>
        </authorList>
    </citation>
    <scope>NUCLEOTIDE SEQUENCE [LARGE SCALE GENOMIC DNA]</scope>
</reference>
<comment type="caution">
    <text evidence="1">The sequence shown here is derived from an EMBL/GenBank/DDBJ whole genome shotgun (WGS) entry which is preliminary data.</text>
</comment>
<organism evidence="1 2">
    <name type="scientific">Eumeta variegata</name>
    <name type="common">Bagworm moth</name>
    <name type="synonym">Eumeta japonica</name>
    <dbReference type="NCBI Taxonomy" id="151549"/>
    <lineage>
        <taxon>Eukaryota</taxon>
        <taxon>Metazoa</taxon>
        <taxon>Ecdysozoa</taxon>
        <taxon>Arthropoda</taxon>
        <taxon>Hexapoda</taxon>
        <taxon>Insecta</taxon>
        <taxon>Pterygota</taxon>
        <taxon>Neoptera</taxon>
        <taxon>Endopterygota</taxon>
        <taxon>Lepidoptera</taxon>
        <taxon>Glossata</taxon>
        <taxon>Ditrysia</taxon>
        <taxon>Tineoidea</taxon>
        <taxon>Psychidae</taxon>
        <taxon>Oiketicinae</taxon>
        <taxon>Eumeta</taxon>
    </lineage>
</organism>
<evidence type="ECO:0000313" key="2">
    <source>
        <dbReference type="Proteomes" id="UP000299102"/>
    </source>
</evidence>
<accession>A0A4C1ZSL4</accession>
<proteinExistence type="predicted"/>
<sequence length="86" mass="9599">MKSSLCMVKEKLAVSEQYFIHTGGLHYEYGGNRGGASGDRARGGLLHLIPSRFPQAFRRFAVSAIGKLWDLRSPVPQPRASRRTRV</sequence>